<gene>
    <name evidence="9" type="ORF">NZD86_01485</name>
</gene>
<feature type="transmembrane region" description="Helical" evidence="7">
    <location>
        <begin position="42"/>
        <end position="62"/>
    </location>
</feature>
<dbReference type="InterPro" id="IPR011701">
    <property type="entry name" value="MFS"/>
</dbReference>
<feature type="transmembrane region" description="Helical" evidence="7">
    <location>
        <begin position="12"/>
        <end position="36"/>
    </location>
</feature>
<dbReference type="InterPro" id="IPR050171">
    <property type="entry name" value="MFS_Transporters"/>
</dbReference>
<dbReference type="InterPro" id="IPR036259">
    <property type="entry name" value="MFS_trans_sf"/>
</dbReference>
<evidence type="ECO:0000256" key="3">
    <source>
        <dbReference type="ARBA" id="ARBA00022475"/>
    </source>
</evidence>
<evidence type="ECO:0000313" key="10">
    <source>
        <dbReference type="Proteomes" id="UP001164803"/>
    </source>
</evidence>
<feature type="transmembrane region" description="Helical" evidence="7">
    <location>
        <begin position="74"/>
        <end position="95"/>
    </location>
</feature>
<feature type="transmembrane region" description="Helical" evidence="7">
    <location>
        <begin position="324"/>
        <end position="341"/>
    </location>
</feature>
<feature type="transmembrane region" description="Helical" evidence="7">
    <location>
        <begin position="166"/>
        <end position="186"/>
    </location>
</feature>
<feature type="transmembrane region" description="Helical" evidence="7">
    <location>
        <begin position="141"/>
        <end position="160"/>
    </location>
</feature>
<feature type="domain" description="Major facilitator superfamily (MFS) profile" evidence="8">
    <location>
        <begin position="1"/>
        <end position="411"/>
    </location>
</feature>
<dbReference type="SUPFAM" id="SSF103473">
    <property type="entry name" value="MFS general substrate transporter"/>
    <property type="match status" value="1"/>
</dbReference>
<evidence type="ECO:0000256" key="4">
    <source>
        <dbReference type="ARBA" id="ARBA00022692"/>
    </source>
</evidence>
<feature type="transmembrane region" description="Helical" evidence="7">
    <location>
        <begin position="277"/>
        <end position="293"/>
    </location>
</feature>
<keyword evidence="5 7" id="KW-1133">Transmembrane helix</keyword>
<comment type="subcellular location">
    <subcellularLocation>
        <location evidence="1">Cell membrane</location>
        <topology evidence="1">Multi-pass membrane protein</topology>
    </subcellularLocation>
</comment>
<accession>A0ABY6Z5E9</accession>
<evidence type="ECO:0000256" key="5">
    <source>
        <dbReference type="ARBA" id="ARBA00022989"/>
    </source>
</evidence>
<organism evidence="9 10">
    <name type="scientific">Alicyclobacillus dauci</name>
    <dbReference type="NCBI Taxonomy" id="1475485"/>
    <lineage>
        <taxon>Bacteria</taxon>
        <taxon>Bacillati</taxon>
        <taxon>Bacillota</taxon>
        <taxon>Bacilli</taxon>
        <taxon>Bacillales</taxon>
        <taxon>Alicyclobacillaceae</taxon>
        <taxon>Alicyclobacillus</taxon>
    </lineage>
</organism>
<dbReference type="CDD" id="cd17329">
    <property type="entry name" value="MFS_MdtH_MDR_like"/>
    <property type="match status" value="1"/>
</dbReference>
<proteinExistence type="predicted"/>
<keyword evidence="10" id="KW-1185">Reference proteome</keyword>
<dbReference type="PANTHER" id="PTHR23517">
    <property type="entry name" value="RESISTANCE PROTEIN MDTM, PUTATIVE-RELATED-RELATED"/>
    <property type="match status" value="1"/>
</dbReference>
<feature type="transmembrane region" description="Helical" evidence="7">
    <location>
        <begin position="389"/>
        <end position="408"/>
    </location>
</feature>
<dbReference type="RefSeq" id="WP_268044715.1">
    <property type="nucleotide sequence ID" value="NZ_CP104064.1"/>
</dbReference>
<dbReference type="PANTHER" id="PTHR23517:SF3">
    <property type="entry name" value="INTEGRAL MEMBRANE TRANSPORT PROTEIN"/>
    <property type="match status" value="1"/>
</dbReference>
<feature type="transmembrane region" description="Helical" evidence="7">
    <location>
        <begin position="300"/>
        <end position="318"/>
    </location>
</feature>
<evidence type="ECO:0000256" key="6">
    <source>
        <dbReference type="ARBA" id="ARBA00023136"/>
    </source>
</evidence>
<feature type="transmembrane region" description="Helical" evidence="7">
    <location>
        <begin position="101"/>
        <end position="120"/>
    </location>
</feature>
<sequence>MSFRSLHRNIKIRLFVGLLFGIAQSTTMPFMAIYFAKSVGEVLTGILLTVATLASLLSGALGGYYCDRYGRRRILIFGETVFLVSYAVMACANSPFWNSPWATFVTFLVGNMCFGAYAPADEAMLLDLTTPAERPAVYGMFYWLHNLTLAIGASLGAFLFEGHKLLLFSLTGAAVLVTLFTTVLFIQETLRPDKRKQHGVEPQHRSFVQVYGQVLKDRAFMMYLLGGILVATLEFQLNNYIGIHLAKAMVVNTVSFLHHAVVRVDGLKMIGILQTENTILVVLLATLAVRFVANRDKGRILLWGLIFNVSGFTLMTVLTTPVALVLAMFLATVGEVVNVPIRQAFLGDLAPDHMRSTYAAMNGMTFGAGRMLATMAVALGAVLPNWTMGAMSGIVGTVGILLVARVAARSHGRKVHDSGVAQPSGQALEIES</sequence>
<feature type="transmembrane region" description="Helical" evidence="7">
    <location>
        <begin position="220"/>
        <end position="237"/>
    </location>
</feature>
<evidence type="ECO:0000256" key="7">
    <source>
        <dbReference type="SAM" id="Phobius"/>
    </source>
</evidence>
<dbReference type="Gene3D" id="1.20.1250.20">
    <property type="entry name" value="MFS general substrate transporter like domains"/>
    <property type="match status" value="1"/>
</dbReference>
<evidence type="ECO:0000256" key="1">
    <source>
        <dbReference type="ARBA" id="ARBA00004651"/>
    </source>
</evidence>
<dbReference type="PROSITE" id="PS50850">
    <property type="entry name" value="MFS"/>
    <property type="match status" value="1"/>
</dbReference>
<reference evidence="9" key="1">
    <citation type="submission" date="2022-08" db="EMBL/GenBank/DDBJ databases">
        <title>Alicyclobacillus dauci DSM2870, complete genome.</title>
        <authorList>
            <person name="Wang Q."/>
            <person name="Cai R."/>
            <person name="Wang Z."/>
        </authorList>
    </citation>
    <scope>NUCLEOTIDE SEQUENCE</scope>
    <source>
        <strain evidence="9">DSM 28700</strain>
    </source>
</reference>
<dbReference type="Pfam" id="PF07690">
    <property type="entry name" value="MFS_1"/>
    <property type="match status" value="1"/>
</dbReference>
<keyword evidence="6 7" id="KW-0472">Membrane</keyword>
<keyword evidence="4 7" id="KW-0812">Transmembrane</keyword>
<keyword evidence="2" id="KW-0813">Transport</keyword>
<protein>
    <submittedName>
        <fullName evidence="9">MFS transporter</fullName>
    </submittedName>
</protein>
<dbReference type="InterPro" id="IPR020846">
    <property type="entry name" value="MFS_dom"/>
</dbReference>
<evidence type="ECO:0000313" key="9">
    <source>
        <dbReference type="EMBL" id="WAH37250.1"/>
    </source>
</evidence>
<evidence type="ECO:0000256" key="2">
    <source>
        <dbReference type="ARBA" id="ARBA00022448"/>
    </source>
</evidence>
<name>A0ABY6Z5E9_9BACL</name>
<feature type="transmembrane region" description="Helical" evidence="7">
    <location>
        <begin position="362"/>
        <end position="383"/>
    </location>
</feature>
<dbReference type="Proteomes" id="UP001164803">
    <property type="component" value="Chromosome"/>
</dbReference>
<keyword evidence="3" id="KW-1003">Cell membrane</keyword>
<dbReference type="EMBL" id="CP104064">
    <property type="protein sequence ID" value="WAH37250.1"/>
    <property type="molecule type" value="Genomic_DNA"/>
</dbReference>
<evidence type="ECO:0000259" key="8">
    <source>
        <dbReference type="PROSITE" id="PS50850"/>
    </source>
</evidence>